<protein>
    <submittedName>
        <fullName evidence="1">Putative ovule protein</fullName>
    </submittedName>
</protein>
<evidence type="ECO:0000313" key="1">
    <source>
        <dbReference type="EMBL" id="JAP07727.1"/>
    </source>
</evidence>
<dbReference type="EMBL" id="GEDG01038168">
    <property type="protein sequence ID" value="JAP07727.1"/>
    <property type="molecule type" value="Transcribed_RNA"/>
</dbReference>
<feature type="non-terminal residue" evidence="1">
    <location>
        <position position="93"/>
    </location>
</feature>
<proteinExistence type="predicted"/>
<sequence>MLSTLFLDLNSKNVLKIKDDSGGTRKIDAPNLVSLEYTGCLILELKFARESRQLKHSKIDLLCHNLYLAWLCKLNKFLSNSASWSQVSIHFDK</sequence>
<name>A0A0V0GHP4_SOLCH</name>
<reference evidence="1" key="1">
    <citation type="submission" date="2015-12" db="EMBL/GenBank/DDBJ databases">
        <title>Gene expression during late stages of embryo sac development: a critical building block for successful pollen-pistil interactions.</title>
        <authorList>
            <person name="Liu Y."/>
            <person name="Joly V."/>
            <person name="Sabar M."/>
            <person name="Matton D.P."/>
        </authorList>
    </citation>
    <scope>NUCLEOTIDE SEQUENCE</scope>
</reference>
<dbReference type="AlphaFoldDB" id="A0A0V0GHP4"/>
<accession>A0A0V0GHP4</accession>
<organism evidence="1">
    <name type="scientific">Solanum chacoense</name>
    <name type="common">Chaco potato</name>
    <dbReference type="NCBI Taxonomy" id="4108"/>
    <lineage>
        <taxon>Eukaryota</taxon>
        <taxon>Viridiplantae</taxon>
        <taxon>Streptophyta</taxon>
        <taxon>Embryophyta</taxon>
        <taxon>Tracheophyta</taxon>
        <taxon>Spermatophyta</taxon>
        <taxon>Magnoliopsida</taxon>
        <taxon>eudicotyledons</taxon>
        <taxon>Gunneridae</taxon>
        <taxon>Pentapetalae</taxon>
        <taxon>asterids</taxon>
        <taxon>lamiids</taxon>
        <taxon>Solanales</taxon>
        <taxon>Solanaceae</taxon>
        <taxon>Solanoideae</taxon>
        <taxon>Solaneae</taxon>
        <taxon>Solanum</taxon>
    </lineage>
</organism>